<sequence>MTDLGELADRIREGLSARGVRVMEAIFAAEPAISLDEESTTVDDLIELVSASFTPLATITTTRLDRDELEEAVEASAGPLDPEVIRIFDDQVGDVDTVGVYWIHGAVTLAYYAAADWRGRLNQLLVVNEIDRRERFDKERSAKEARTTHLVDQLEAHPEFRAASINTRRAVGSALVESLLDVDDEVLRSRVVARASIRAQDNAIATYMTLQGRFAELAAELAATDLWTSRGSRVADRDSAARSFLISEADGYGPTVHDVTALRVAADGIARSQRGTP</sequence>
<gene>
    <name evidence="1" type="ORF">HNR13_002724</name>
</gene>
<dbReference type="RefSeq" id="WP_179606561.1">
    <property type="nucleotide sequence ID" value="NZ_BAABEH010000001.1"/>
</dbReference>
<comment type="caution">
    <text evidence="1">The sequence shown here is derived from an EMBL/GenBank/DDBJ whole genome shotgun (WGS) entry which is preliminary data.</text>
</comment>
<proteinExistence type="predicted"/>
<protein>
    <submittedName>
        <fullName evidence="1">Uncharacterized protein</fullName>
    </submittedName>
</protein>
<dbReference type="EMBL" id="JACCFL010000001">
    <property type="protein sequence ID" value="NYJ24437.1"/>
    <property type="molecule type" value="Genomic_DNA"/>
</dbReference>
<reference evidence="1 2" key="1">
    <citation type="submission" date="2020-07" db="EMBL/GenBank/DDBJ databases">
        <title>Sequencing the genomes of 1000 actinobacteria strains.</title>
        <authorList>
            <person name="Klenk H.-P."/>
        </authorList>
    </citation>
    <scope>NUCLEOTIDE SEQUENCE [LARGE SCALE GENOMIC DNA]</scope>
    <source>
        <strain evidence="1 2">DSM 15165</strain>
    </source>
</reference>
<dbReference type="AlphaFoldDB" id="A0A853CUT3"/>
<accession>A0A853CUT3</accession>
<name>A0A853CUT3_9MICO</name>
<evidence type="ECO:0000313" key="1">
    <source>
        <dbReference type="EMBL" id="NYJ24437.1"/>
    </source>
</evidence>
<organism evidence="1 2">
    <name type="scientific">Leifsonia shinshuensis</name>
    <dbReference type="NCBI Taxonomy" id="150026"/>
    <lineage>
        <taxon>Bacteria</taxon>
        <taxon>Bacillati</taxon>
        <taxon>Actinomycetota</taxon>
        <taxon>Actinomycetes</taxon>
        <taxon>Micrococcales</taxon>
        <taxon>Microbacteriaceae</taxon>
        <taxon>Leifsonia</taxon>
    </lineage>
</organism>
<evidence type="ECO:0000313" key="2">
    <source>
        <dbReference type="Proteomes" id="UP000578352"/>
    </source>
</evidence>
<dbReference type="Proteomes" id="UP000578352">
    <property type="component" value="Unassembled WGS sequence"/>
</dbReference>